<evidence type="ECO:0000313" key="2">
    <source>
        <dbReference type="EMBL" id="HIP57203.1"/>
    </source>
</evidence>
<feature type="domain" description="Calcineurin-like phosphoesterase" evidence="1">
    <location>
        <begin position="1"/>
        <end position="182"/>
    </location>
</feature>
<gene>
    <name evidence="2" type="ORF">EYH02_03935</name>
</gene>
<dbReference type="GO" id="GO:0016787">
    <property type="term" value="F:hydrolase activity"/>
    <property type="evidence" value="ECO:0007669"/>
    <property type="project" value="InterPro"/>
</dbReference>
<dbReference type="Gene3D" id="3.60.21.10">
    <property type="match status" value="1"/>
</dbReference>
<evidence type="ECO:0000313" key="3">
    <source>
        <dbReference type="Proteomes" id="UP000605805"/>
    </source>
</evidence>
<reference evidence="2" key="1">
    <citation type="journal article" date="2020" name="ISME J.">
        <title>Gammaproteobacteria mediating utilization of methyl-, sulfur- and petroleum organic compounds in deep ocean hydrothermal plumes.</title>
        <authorList>
            <person name="Zhou Z."/>
            <person name="Liu Y."/>
            <person name="Pan J."/>
            <person name="Cron B.R."/>
            <person name="Toner B.M."/>
            <person name="Anantharaman K."/>
            <person name="Breier J.A."/>
            <person name="Dick G.J."/>
            <person name="Li M."/>
        </authorList>
    </citation>
    <scope>NUCLEOTIDE SEQUENCE</scope>
    <source>
        <strain evidence="2">SZUA-1435</strain>
    </source>
</reference>
<dbReference type="PANTHER" id="PTHR37523">
    <property type="entry name" value="METALLOPHOSPHOESTERASE"/>
    <property type="match status" value="1"/>
</dbReference>
<dbReference type="AlphaFoldDB" id="A0A832Z3J2"/>
<dbReference type="InterPro" id="IPR029052">
    <property type="entry name" value="Metallo-depent_PP-like"/>
</dbReference>
<dbReference type="Pfam" id="PF00149">
    <property type="entry name" value="Metallophos"/>
    <property type="match status" value="1"/>
</dbReference>
<dbReference type="InterPro" id="IPR004843">
    <property type="entry name" value="Calcineurin-like_PHP"/>
</dbReference>
<protein>
    <submittedName>
        <fullName evidence="2">Metallophosphoesterase</fullName>
    </submittedName>
</protein>
<evidence type="ECO:0000259" key="1">
    <source>
        <dbReference type="Pfam" id="PF00149"/>
    </source>
</evidence>
<name>A0A832Z3J2_9CREN</name>
<dbReference type="PANTHER" id="PTHR37523:SF1">
    <property type="entry name" value="CALCINEURIN-LIKE PHOSPHOESTERASE DOMAIN-CONTAINING PROTEIN"/>
    <property type="match status" value="1"/>
</dbReference>
<organism evidence="2 3">
    <name type="scientific">Ignisphaera aggregans</name>
    <dbReference type="NCBI Taxonomy" id="334771"/>
    <lineage>
        <taxon>Archaea</taxon>
        <taxon>Thermoproteota</taxon>
        <taxon>Thermoprotei</taxon>
        <taxon>Desulfurococcales</taxon>
        <taxon>Desulfurococcaceae</taxon>
        <taxon>Ignisphaera</taxon>
    </lineage>
</organism>
<dbReference type="SUPFAM" id="SSF56300">
    <property type="entry name" value="Metallo-dependent phosphatases"/>
    <property type="match status" value="1"/>
</dbReference>
<dbReference type="EMBL" id="DQTV01000073">
    <property type="protein sequence ID" value="HIP57203.1"/>
    <property type="molecule type" value="Genomic_DNA"/>
</dbReference>
<accession>A0A832Z3J2</accession>
<dbReference type="Proteomes" id="UP000605805">
    <property type="component" value="Unassembled WGS sequence"/>
</dbReference>
<comment type="caution">
    <text evidence="2">The sequence shown here is derived from an EMBL/GenBank/DDBJ whole genome shotgun (WGS) entry which is preliminary data.</text>
</comment>
<proteinExistence type="predicted"/>
<sequence length="222" mass="24582">MRILALGDIHGAVDKVLRIFDKEPDYDVVVVFGDVAPYGSPRQGIEVLRSICRRVEVKPILMVPGNMDDPSIYNEIEREFSNAKLIHGRNVMLDNINFVGVGGSPPTPFKTVFELDEEEILRILERAVSGITLNNLVLVSHAPPFNTKCDVVTAGMHVGSKAIRAFIERVKPLLCICGHIHESRNIDKLENTVIVNPGPARHGFYASIDIEHGTVNAVLKRI</sequence>